<dbReference type="OrthoDB" id="3642939at2759"/>
<feature type="region of interest" description="Disordered" evidence="1">
    <location>
        <begin position="237"/>
        <end position="256"/>
    </location>
</feature>
<accession>A0A6A6FIN1</accession>
<proteinExistence type="predicted"/>
<dbReference type="AlphaFoldDB" id="A0A6A6FIN1"/>
<gene>
    <name evidence="2" type="ORF">CERZMDRAFT_84136</name>
</gene>
<sequence length="497" mass="54862">MSMPQHQATDDTPAESSSSAAASFIFEKDYQGESSEGRCLVQVTFSSDDSSLAPWTALSFLIPLTADMYALSDEVKEVCEYAISANWQDFEALDAQGMDMEGAARISMSDGLDIYMNRTPSGRIRIESVSDLFTNAELKEGKCVVSVHVALSTIEHPLHATSDRTGPPENKHARGVSFQFKRSQDLAAESTHSKMEYVVLEPLSRYRVGYKPMPGMLAREINSLSIGSIDDAVPYTGDEDLEGSSPPKTCNGGRLPELPPLTFNNYSPLNNAGVSQFLKQQGGRIELAVRLVNRLAPPFSGPVPTDMRLPGDVIVSVKHVDKQYKHICNALQSALRAYGAKPENVTSLARVMFHENFEPDWEMHLWILPQAAQPKKLFRFPGGLANYMDTTMVSEGNLKMYMEAHIVPKHEEEIPPAPERMAMSAERLRHIVNEMESTKGSAGCDAERRSEIEVMQKYAKALLGRIEGNDDTGDGEGDEEGDEEGNETNEESDVDEE</sequence>
<keyword evidence="3" id="KW-1185">Reference proteome</keyword>
<name>A0A6A6FIN1_9PEZI</name>
<evidence type="ECO:0000256" key="1">
    <source>
        <dbReference type="SAM" id="MobiDB-lite"/>
    </source>
</evidence>
<feature type="compositionally biased region" description="Acidic residues" evidence="1">
    <location>
        <begin position="469"/>
        <end position="497"/>
    </location>
</feature>
<protein>
    <submittedName>
        <fullName evidence="2">Uncharacterized protein</fullName>
    </submittedName>
</protein>
<feature type="region of interest" description="Disordered" evidence="1">
    <location>
        <begin position="463"/>
        <end position="497"/>
    </location>
</feature>
<dbReference type="EMBL" id="ML992671">
    <property type="protein sequence ID" value="KAF2213277.1"/>
    <property type="molecule type" value="Genomic_DNA"/>
</dbReference>
<dbReference type="Proteomes" id="UP000799539">
    <property type="component" value="Unassembled WGS sequence"/>
</dbReference>
<reference evidence="2" key="1">
    <citation type="journal article" date="2020" name="Stud. Mycol.">
        <title>101 Dothideomycetes genomes: a test case for predicting lifestyles and emergence of pathogens.</title>
        <authorList>
            <person name="Haridas S."/>
            <person name="Albert R."/>
            <person name="Binder M."/>
            <person name="Bloem J."/>
            <person name="Labutti K."/>
            <person name="Salamov A."/>
            <person name="Andreopoulos B."/>
            <person name="Baker S."/>
            <person name="Barry K."/>
            <person name="Bills G."/>
            <person name="Bluhm B."/>
            <person name="Cannon C."/>
            <person name="Castanera R."/>
            <person name="Culley D."/>
            <person name="Daum C."/>
            <person name="Ezra D."/>
            <person name="Gonzalez J."/>
            <person name="Henrissat B."/>
            <person name="Kuo A."/>
            <person name="Liang C."/>
            <person name="Lipzen A."/>
            <person name="Lutzoni F."/>
            <person name="Magnuson J."/>
            <person name="Mondo S."/>
            <person name="Nolan M."/>
            <person name="Ohm R."/>
            <person name="Pangilinan J."/>
            <person name="Park H.-J."/>
            <person name="Ramirez L."/>
            <person name="Alfaro M."/>
            <person name="Sun H."/>
            <person name="Tritt A."/>
            <person name="Yoshinaga Y."/>
            <person name="Zwiers L.-H."/>
            <person name="Turgeon B."/>
            <person name="Goodwin S."/>
            <person name="Spatafora J."/>
            <person name="Crous P."/>
            <person name="Grigoriev I."/>
        </authorList>
    </citation>
    <scope>NUCLEOTIDE SEQUENCE</scope>
    <source>
        <strain evidence="2">SCOH1-5</strain>
    </source>
</reference>
<organism evidence="2 3">
    <name type="scientific">Cercospora zeae-maydis SCOH1-5</name>
    <dbReference type="NCBI Taxonomy" id="717836"/>
    <lineage>
        <taxon>Eukaryota</taxon>
        <taxon>Fungi</taxon>
        <taxon>Dikarya</taxon>
        <taxon>Ascomycota</taxon>
        <taxon>Pezizomycotina</taxon>
        <taxon>Dothideomycetes</taxon>
        <taxon>Dothideomycetidae</taxon>
        <taxon>Mycosphaerellales</taxon>
        <taxon>Mycosphaerellaceae</taxon>
        <taxon>Cercospora</taxon>
    </lineage>
</organism>
<evidence type="ECO:0000313" key="2">
    <source>
        <dbReference type="EMBL" id="KAF2213277.1"/>
    </source>
</evidence>
<evidence type="ECO:0000313" key="3">
    <source>
        <dbReference type="Proteomes" id="UP000799539"/>
    </source>
</evidence>